<proteinExistence type="predicted"/>
<sequence length="299" mass="31567">MEGVLDVIPRSMAGWFVVARVTEPAAPTLGSLKGPRLVEGPKGVVDVVWSANGALLLELNLELLLGVVEGRDRIVVVALVPEDGAKVSLVAIGLFVMLPPIEAMPWEMDDADTTDGSSDDSWALGPDGGWVGDKIRELVVDRVEVALEVVAGEKVADDEGINRVLSPIGGWVRVEFRGASKLAVDVLLIVVELVDGKAGTEVAGTVEGFEGLEVVMIDTLSPPDIGALALLSVPAREIDVSAVVSRPGLDDDLELDVEVVEGSMFMRMVLGSAGESALKLMGNDIPITRCNEYHIQSDA</sequence>
<reference evidence="1 2" key="1">
    <citation type="submission" date="2013-03" db="EMBL/GenBank/DDBJ databases">
        <title>The Genome Sequence of Cladophialophora yegresii CBS 114405.</title>
        <authorList>
            <consortium name="The Broad Institute Genomics Platform"/>
            <person name="Cuomo C."/>
            <person name="de Hoog S."/>
            <person name="Gorbushina A."/>
            <person name="Walker B."/>
            <person name="Young S.K."/>
            <person name="Zeng Q."/>
            <person name="Gargeya S."/>
            <person name="Fitzgerald M."/>
            <person name="Haas B."/>
            <person name="Abouelleil A."/>
            <person name="Allen A.W."/>
            <person name="Alvarado L."/>
            <person name="Arachchi H.M."/>
            <person name="Berlin A.M."/>
            <person name="Chapman S.B."/>
            <person name="Gainer-Dewar J."/>
            <person name="Goldberg J."/>
            <person name="Griggs A."/>
            <person name="Gujja S."/>
            <person name="Hansen M."/>
            <person name="Howarth C."/>
            <person name="Imamovic A."/>
            <person name="Ireland A."/>
            <person name="Larimer J."/>
            <person name="McCowan C."/>
            <person name="Murphy C."/>
            <person name="Pearson M."/>
            <person name="Poon T.W."/>
            <person name="Priest M."/>
            <person name="Roberts A."/>
            <person name="Saif S."/>
            <person name="Shea T."/>
            <person name="Sisk P."/>
            <person name="Sykes S."/>
            <person name="Wortman J."/>
            <person name="Nusbaum C."/>
            <person name="Birren B."/>
        </authorList>
    </citation>
    <scope>NUCLEOTIDE SEQUENCE [LARGE SCALE GENOMIC DNA]</scope>
    <source>
        <strain evidence="1 2">CBS 114405</strain>
    </source>
</reference>
<evidence type="ECO:0000313" key="2">
    <source>
        <dbReference type="Proteomes" id="UP000019473"/>
    </source>
</evidence>
<comment type="caution">
    <text evidence="1">The sequence shown here is derived from an EMBL/GenBank/DDBJ whole genome shotgun (WGS) entry which is preliminary data.</text>
</comment>
<dbReference type="GeneID" id="19182575"/>
<dbReference type="RefSeq" id="XP_007760190.1">
    <property type="nucleotide sequence ID" value="XM_007762000.1"/>
</dbReference>
<protein>
    <submittedName>
        <fullName evidence="1">Uncharacterized protein</fullName>
    </submittedName>
</protein>
<dbReference type="HOGENOM" id="CLU_930680_0_0_1"/>
<organism evidence="1 2">
    <name type="scientific">Cladophialophora yegresii CBS 114405</name>
    <dbReference type="NCBI Taxonomy" id="1182544"/>
    <lineage>
        <taxon>Eukaryota</taxon>
        <taxon>Fungi</taxon>
        <taxon>Dikarya</taxon>
        <taxon>Ascomycota</taxon>
        <taxon>Pezizomycotina</taxon>
        <taxon>Eurotiomycetes</taxon>
        <taxon>Chaetothyriomycetidae</taxon>
        <taxon>Chaetothyriales</taxon>
        <taxon>Herpotrichiellaceae</taxon>
        <taxon>Cladophialophora</taxon>
    </lineage>
</organism>
<evidence type="ECO:0000313" key="1">
    <source>
        <dbReference type="EMBL" id="EXJ55080.1"/>
    </source>
</evidence>
<accession>W9VPZ5</accession>
<gene>
    <name evidence="1" type="ORF">A1O7_08005</name>
</gene>
<keyword evidence="2" id="KW-1185">Reference proteome</keyword>
<dbReference type="Proteomes" id="UP000019473">
    <property type="component" value="Unassembled WGS sequence"/>
</dbReference>
<dbReference type="AlphaFoldDB" id="W9VPZ5"/>
<name>W9VPZ5_9EURO</name>
<dbReference type="VEuPathDB" id="FungiDB:A1O7_08005"/>
<dbReference type="EMBL" id="AMGW01000006">
    <property type="protein sequence ID" value="EXJ55080.1"/>
    <property type="molecule type" value="Genomic_DNA"/>
</dbReference>